<dbReference type="SUPFAM" id="SSF52540">
    <property type="entry name" value="P-loop containing nucleoside triphosphate hydrolases"/>
    <property type="match status" value="1"/>
</dbReference>
<evidence type="ECO:0000313" key="5">
    <source>
        <dbReference type="EMBL" id="MBS4186483.1"/>
    </source>
</evidence>
<sequence length="369" mass="41706">MTTSDVTIRGVSKRFGTNVVLQNIDLDIKQGELLTLLGPSGCGKTTTLNAIAGFLDPDEGELYIKGKKMNGVPPYKRDLGMVFQTYSLFPHMTVHENLVFGLKLRKLKKDEMESRIKRALELVKLTGLEKRYPRELSGGQRQRVAIARALVVEPELLLLDEPLSNLDAKLRHELRAEIKRLQKEVGVTTIFVTHDQDEALSMSDRIVVMNQGKIEQIGTPTEIYQNPQSEFVFQFIGKSNRFEGLVVEADADHTDVEIEEGWVIKTKKDNVIGKDRIFHAHDVVNLYIRPELISIKSVDQGLGVADTELVQQRAVIKQMNYLGSQWEIEVSVKGQHHVQIIGPTIENSWSVGTEVLVEWKTSDIRLTKR</sequence>
<dbReference type="EMBL" id="JAGYPE010000007">
    <property type="protein sequence ID" value="MBS4186483.1"/>
    <property type="molecule type" value="Genomic_DNA"/>
</dbReference>
<evidence type="ECO:0000259" key="4">
    <source>
        <dbReference type="PROSITE" id="PS50893"/>
    </source>
</evidence>
<evidence type="ECO:0000313" key="7">
    <source>
        <dbReference type="Proteomes" id="UP000677265"/>
    </source>
</evidence>
<dbReference type="FunFam" id="3.40.50.300:FF:000042">
    <property type="entry name" value="Maltose/maltodextrin ABC transporter, ATP-binding protein"/>
    <property type="match status" value="1"/>
</dbReference>
<keyword evidence="2" id="KW-0547">Nucleotide-binding</keyword>
<protein>
    <submittedName>
        <fullName evidence="5">ABC transporter ATP-binding protein</fullName>
    </submittedName>
</protein>
<keyword evidence="1" id="KW-0813">Transport</keyword>
<reference evidence="5" key="1">
    <citation type="submission" date="2021-05" db="EMBL/GenBank/DDBJ databases">
        <title>Novel Bacillus species.</title>
        <authorList>
            <person name="Liu G."/>
        </authorList>
    </citation>
    <scope>NUCLEOTIDE SEQUENCE</scope>
    <source>
        <strain evidence="5 7">FJAT-50051</strain>
    </source>
</reference>
<dbReference type="EMBL" id="JAGYPE020000005">
    <property type="protein sequence ID" value="MCH6264791.1"/>
    <property type="molecule type" value="Genomic_DNA"/>
</dbReference>
<gene>
    <name evidence="6" type="ORF">KHB02_004530</name>
    <name evidence="5" type="ORF">KHB02_34525</name>
</gene>
<comment type="caution">
    <text evidence="5">The sequence shown here is derived from an EMBL/GenBank/DDBJ whole genome shotgun (WGS) entry which is preliminary data.</text>
</comment>
<dbReference type="InterPro" id="IPR017871">
    <property type="entry name" value="ABC_transporter-like_CS"/>
</dbReference>
<dbReference type="InterPro" id="IPR008995">
    <property type="entry name" value="Mo/tungstate-bd_C_term_dom"/>
</dbReference>
<evidence type="ECO:0000256" key="3">
    <source>
        <dbReference type="ARBA" id="ARBA00022840"/>
    </source>
</evidence>
<dbReference type="GO" id="GO:0043190">
    <property type="term" value="C:ATP-binding cassette (ABC) transporter complex"/>
    <property type="evidence" value="ECO:0007669"/>
    <property type="project" value="InterPro"/>
</dbReference>
<dbReference type="PROSITE" id="PS50893">
    <property type="entry name" value="ABC_TRANSPORTER_2"/>
    <property type="match status" value="1"/>
</dbReference>
<feature type="domain" description="ABC transporter" evidence="4">
    <location>
        <begin position="6"/>
        <end position="236"/>
    </location>
</feature>
<dbReference type="PANTHER" id="PTHR42781">
    <property type="entry name" value="SPERMIDINE/PUTRESCINE IMPORT ATP-BINDING PROTEIN POTA"/>
    <property type="match status" value="1"/>
</dbReference>
<dbReference type="RefSeq" id="WP_213146284.1">
    <property type="nucleotide sequence ID" value="NZ_JAGYPE020000005.1"/>
</dbReference>
<dbReference type="InterPro" id="IPR027417">
    <property type="entry name" value="P-loop_NTPase"/>
</dbReference>
<dbReference type="AlphaFoldDB" id="A0A942T7J7"/>
<evidence type="ECO:0000256" key="1">
    <source>
        <dbReference type="ARBA" id="ARBA00022448"/>
    </source>
</evidence>
<dbReference type="SMART" id="SM00382">
    <property type="entry name" value="AAA"/>
    <property type="match status" value="1"/>
</dbReference>
<dbReference type="Gene3D" id="2.40.50.100">
    <property type="match status" value="1"/>
</dbReference>
<organism evidence="5">
    <name type="scientific">Neobacillus citreus</name>
    <dbReference type="NCBI Taxonomy" id="2833578"/>
    <lineage>
        <taxon>Bacteria</taxon>
        <taxon>Bacillati</taxon>
        <taxon>Bacillota</taxon>
        <taxon>Bacilli</taxon>
        <taxon>Bacillales</taxon>
        <taxon>Bacillaceae</taxon>
        <taxon>Neobacillus</taxon>
    </lineage>
</organism>
<dbReference type="Pfam" id="PF08402">
    <property type="entry name" value="TOBE_2"/>
    <property type="match status" value="1"/>
</dbReference>
<dbReference type="SUPFAM" id="SSF50331">
    <property type="entry name" value="MOP-like"/>
    <property type="match status" value="1"/>
</dbReference>
<dbReference type="GO" id="GO:0140359">
    <property type="term" value="F:ABC-type transporter activity"/>
    <property type="evidence" value="ECO:0007669"/>
    <property type="project" value="UniProtKB-ARBA"/>
</dbReference>
<name>A0A942T7J7_9BACI</name>
<dbReference type="Gene3D" id="3.40.50.300">
    <property type="entry name" value="P-loop containing nucleotide triphosphate hydrolases"/>
    <property type="match status" value="1"/>
</dbReference>
<dbReference type="PROSITE" id="PS00211">
    <property type="entry name" value="ABC_TRANSPORTER_1"/>
    <property type="match status" value="1"/>
</dbReference>
<keyword evidence="3 5" id="KW-0067">ATP-binding</keyword>
<dbReference type="GO" id="GO:0005524">
    <property type="term" value="F:ATP binding"/>
    <property type="evidence" value="ECO:0007669"/>
    <property type="project" value="UniProtKB-KW"/>
</dbReference>
<proteinExistence type="predicted"/>
<dbReference type="InterPro" id="IPR003439">
    <property type="entry name" value="ABC_transporter-like_ATP-bd"/>
</dbReference>
<accession>A0A942T7J7</accession>
<dbReference type="InterPro" id="IPR013611">
    <property type="entry name" value="Transp-assoc_OB_typ2"/>
</dbReference>
<dbReference type="PANTHER" id="PTHR42781:SF4">
    <property type="entry name" value="SPERMIDINE_PUTRESCINE IMPORT ATP-BINDING PROTEIN POTA"/>
    <property type="match status" value="1"/>
</dbReference>
<dbReference type="InterPro" id="IPR050093">
    <property type="entry name" value="ABC_SmlMolc_Importer"/>
</dbReference>
<dbReference type="Proteomes" id="UP000677265">
    <property type="component" value="Unassembled WGS sequence"/>
</dbReference>
<dbReference type="InterPro" id="IPR003593">
    <property type="entry name" value="AAA+_ATPase"/>
</dbReference>
<dbReference type="GO" id="GO:0016887">
    <property type="term" value="F:ATP hydrolysis activity"/>
    <property type="evidence" value="ECO:0007669"/>
    <property type="project" value="InterPro"/>
</dbReference>
<evidence type="ECO:0000256" key="2">
    <source>
        <dbReference type="ARBA" id="ARBA00022741"/>
    </source>
</evidence>
<keyword evidence="7" id="KW-1185">Reference proteome</keyword>
<evidence type="ECO:0000313" key="6">
    <source>
        <dbReference type="EMBL" id="MCH6264791.1"/>
    </source>
</evidence>
<dbReference type="Pfam" id="PF00005">
    <property type="entry name" value="ABC_tran"/>
    <property type="match status" value="1"/>
</dbReference>